<dbReference type="PANTHER" id="PTHR32305:SF15">
    <property type="entry name" value="PROTEIN RHSA-RELATED"/>
    <property type="match status" value="1"/>
</dbReference>
<feature type="region of interest" description="Disordered" evidence="2">
    <location>
        <begin position="1558"/>
        <end position="1590"/>
    </location>
</feature>
<dbReference type="InterPro" id="IPR031325">
    <property type="entry name" value="RHS_repeat"/>
</dbReference>
<evidence type="ECO:0000259" key="5">
    <source>
        <dbReference type="Pfam" id="PF21725"/>
    </source>
</evidence>
<evidence type="ECO:0000313" key="8">
    <source>
        <dbReference type="Proteomes" id="UP000184111"/>
    </source>
</evidence>
<keyword evidence="1" id="KW-0677">Repeat</keyword>
<evidence type="ECO:0000256" key="2">
    <source>
        <dbReference type="SAM" id="MobiDB-lite"/>
    </source>
</evidence>
<dbReference type="InterPro" id="IPR045351">
    <property type="entry name" value="DUF6531"/>
</dbReference>
<feature type="compositionally biased region" description="Pro residues" evidence="2">
    <location>
        <begin position="1345"/>
        <end position="1356"/>
    </location>
</feature>
<keyword evidence="8" id="KW-1185">Reference proteome</keyword>
<evidence type="ECO:0000256" key="1">
    <source>
        <dbReference type="ARBA" id="ARBA00022737"/>
    </source>
</evidence>
<dbReference type="PANTHER" id="PTHR32305">
    <property type="match status" value="1"/>
</dbReference>
<evidence type="ECO:0000259" key="6">
    <source>
        <dbReference type="Pfam" id="PF25023"/>
    </source>
</evidence>
<evidence type="ECO:0000259" key="3">
    <source>
        <dbReference type="Pfam" id="PF15532"/>
    </source>
</evidence>
<dbReference type="Pfam" id="PF21725">
    <property type="entry name" value="T7SS_signal"/>
    <property type="match status" value="1"/>
</dbReference>
<dbReference type="InterPro" id="IPR050708">
    <property type="entry name" value="T6SS_VgrG/RHS"/>
</dbReference>
<protein>
    <submittedName>
        <fullName evidence="7">RHS repeat-associated core domain-containing protein</fullName>
    </submittedName>
</protein>
<dbReference type="Pfam" id="PF15532">
    <property type="entry name" value="Ntox30"/>
    <property type="match status" value="1"/>
</dbReference>
<proteinExistence type="predicted"/>
<feature type="region of interest" description="Disordered" evidence="2">
    <location>
        <begin position="1341"/>
        <end position="1362"/>
    </location>
</feature>
<gene>
    <name evidence="7" type="ORF">SAMN05216499_117105</name>
</gene>
<accession>A0A1M7N2B1</accession>
<feature type="compositionally biased region" description="Basic and acidic residues" evidence="2">
    <location>
        <begin position="226"/>
        <end position="245"/>
    </location>
</feature>
<feature type="domain" description="Teneurin-like YD-shell" evidence="6">
    <location>
        <begin position="1172"/>
        <end position="1290"/>
    </location>
</feature>
<dbReference type="STRING" id="310782.SAMN05216499_117105"/>
<dbReference type="RefSeq" id="WP_073500997.1">
    <property type="nucleotide sequence ID" value="NZ_FRBI01000017.1"/>
</dbReference>
<dbReference type="InterPro" id="IPR022385">
    <property type="entry name" value="Rhs_assc_core"/>
</dbReference>
<dbReference type="OrthoDB" id="4981820at2"/>
<dbReference type="Proteomes" id="UP000184111">
    <property type="component" value="Unassembled WGS sequence"/>
</dbReference>
<dbReference type="InterPro" id="IPR006530">
    <property type="entry name" value="YD"/>
</dbReference>
<feature type="domain" description="Putative T7SS secretion signal" evidence="5">
    <location>
        <begin position="17"/>
        <end position="266"/>
    </location>
</feature>
<dbReference type="Pfam" id="PF05593">
    <property type="entry name" value="RHS_repeat"/>
    <property type="match status" value="7"/>
</dbReference>
<organism evidence="7 8">
    <name type="scientific">Actinacidiphila paucisporea</name>
    <dbReference type="NCBI Taxonomy" id="310782"/>
    <lineage>
        <taxon>Bacteria</taxon>
        <taxon>Bacillati</taxon>
        <taxon>Actinomycetota</taxon>
        <taxon>Actinomycetes</taxon>
        <taxon>Kitasatosporales</taxon>
        <taxon>Streptomycetaceae</taxon>
        <taxon>Actinacidiphila</taxon>
    </lineage>
</organism>
<evidence type="ECO:0000259" key="4">
    <source>
        <dbReference type="Pfam" id="PF20148"/>
    </source>
</evidence>
<dbReference type="InterPro" id="IPR049082">
    <property type="entry name" value="T7SS_signal"/>
</dbReference>
<dbReference type="Pfam" id="PF25023">
    <property type="entry name" value="TEN_YD-shell"/>
    <property type="match status" value="1"/>
</dbReference>
<dbReference type="Pfam" id="PF20148">
    <property type="entry name" value="DUF6531"/>
    <property type="match status" value="1"/>
</dbReference>
<feature type="compositionally biased region" description="Low complexity" evidence="2">
    <location>
        <begin position="1565"/>
        <end position="1578"/>
    </location>
</feature>
<feature type="domain" description="Bacterial toxin 30" evidence="3">
    <location>
        <begin position="1482"/>
        <end position="1584"/>
    </location>
</feature>
<feature type="compositionally biased region" description="Basic and acidic residues" evidence="2">
    <location>
        <begin position="203"/>
        <end position="213"/>
    </location>
</feature>
<dbReference type="InterPro" id="IPR029111">
    <property type="entry name" value="Ntox30"/>
</dbReference>
<dbReference type="InterPro" id="IPR056823">
    <property type="entry name" value="TEN-like_YD-shell"/>
</dbReference>
<dbReference type="NCBIfam" id="TIGR01643">
    <property type="entry name" value="YD_repeat_2x"/>
    <property type="match status" value="11"/>
</dbReference>
<evidence type="ECO:0000313" key="7">
    <source>
        <dbReference type="EMBL" id="SHM97694.1"/>
    </source>
</evidence>
<dbReference type="Gene3D" id="2.180.10.10">
    <property type="entry name" value="RHS repeat-associated core"/>
    <property type="match status" value="4"/>
</dbReference>
<sequence>MGFSLRKAVNSVGDGIEHGVDKVKKKAGEIIDDGAHIVGDGLDHVGLDDAADWVEDQGDHIADNLGAHVAEQQLGQTDDPKELLHGDPAKIREAVLHLAKLSLAFDNGHTGLSHLDPGDWDGAGADAFRAKFKPQPAKWAHAATACAEAGLALETYAETVDWAIGQAKEAVRLWKQGVAKRKTAADAYNASVDTYHDDVKAYNDKVDDGKDPGTKPVAPAAFTDPGAKDKQTAKETLDAARKQRDNAATTAETKVQAATKLAPAKPDFTGRMKNDLGDVGKAAPIAAEHFAGGLVRSLTDLEKFARGLNPTDPYNLTHPAQYLTHLNATAAGLVDMTAHPERLPGIILGTGWGSDGSEAGGRLVGNILLAIATDGGSAAGKTVAEDAAKNAAKDAAEQAVKNGARAAAEDPAKAAIEQAAKKCLSDPIDVATGDMILTQTDITLPGTLPLVLERTHLSSYRIGRFFGPSWASTLDQRLELDDQGVVFVNADGSILLYPVPRPGAPALPAHGPRWPLEWDGTPGAPLRITKTEAGHTLHFAAVPGATASPGDPMQLPLTEVTDRNGNSYAITHDADGVPAEILHSGGYHLTLSSDSGRITALHLQDPSAPDEPATLVRKYGYDAVGNLTGLTNSSGLPHQFSYDAASRITSWTDRNDTTYAYTYDQRGRCVATSGTDGFLSSTFAYDDATRTTTFTNSVGHRSTYTHNAAYRLISETDPLGHTTRREWDTANRRLVALTDPLNHTIRYSYDSDGNLVSLVRPDGAFATAEYNVFGLPLRISEPGGAIWTHTYDDFGALLSTTDPAGAVTRYHRNFRGALVGRTDPLGRTHRYEVNAAGLPMGTTDPLGHTTHVERDDFGHLTAFTDPLGCTTRMEWTPDGKPKWRESTDGARETWRWDGEGNLTAFSDPAGHTTRYTYTHFDLVASRSGPNGAVRTFEYDTELRLRQVTDALGHHWTYTYDPAGRLTSERDFSGRTLTYTLNAAGQLIGRTNGAGETHAFVLDCLGRVTEQRASTGEVATYTYDDAGRLVSAANSVATLSYVRDELGRPLTETVNDRTTRYTYDAAGRRTSRTTPSGHVSAWTYDAVGRPEELVTSAGSLTLAHDAAGRETERRIGGNLLLTQRWDTTGRLTGQAVVATQPAQAERLLNNRTYAYRDDGYLAEVQDVLDGTRRYDLDAVGRITAVHASTGTEIYDYDATGNLTRAMVPGNAGTPTDRDFSGAIIRRSGRTVYQHDAQGRLVRKTLRHLSGAKKTWTYAWNAEDRLVRAVTPDGLTWRYTYDPLGRRIAKLHSLDGTSHTTTFAWEGTRLAEERSPEGRTTTWDYAPGTHTALAQTTSRAVLLRPDPNSPASPPPGPPSSSGADLSFYAVITDPVGSPTELVAQDATIPWHSRHDVWGVAHPASESSGEAYCPLRFPGQYADDETGFNYNYHRYYDPETARYISPDPLGLIPADNHYGYVDNPLAWQDALGLAPCKGYDLRGKDPMSIVPDDAKIRELTPHSGGGSQYGLEYSWKNDAGQTVRLRIHGPDGTAPVGSNSASGETYRIQIGRQYQDEAGNLYHHQSHNPNSPNYNPNAANATHIPWPSEYPGL</sequence>
<reference evidence="7 8" key="1">
    <citation type="submission" date="2016-11" db="EMBL/GenBank/DDBJ databases">
        <authorList>
            <person name="Jaros S."/>
            <person name="Januszkiewicz K."/>
            <person name="Wedrychowicz H."/>
        </authorList>
    </citation>
    <scope>NUCLEOTIDE SEQUENCE [LARGE SCALE GENOMIC DNA]</scope>
    <source>
        <strain evidence="7 8">CGMCC 4.2025</strain>
    </source>
</reference>
<dbReference type="NCBIfam" id="TIGR03696">
    <property type="entry name" value="Rhs_assc_core"/>
    <property type="match status" value="1"/>
</dbReference>
<feature type="region of interest" description="Disordered" evidence="2">
    <location>
        <begin position="203"/>
        <end position="273"/>
    </location>
</feature>
<feature type="domain" description="DUF6531" evidence="4">
    <location>
        <begin position="426"/>
        <end position="496"/>
    </location>
</feature>
<name>A0A1M7N2B1_9ACTN</name>
<dbReference type="EMBL" id="FRBI01000017">
    <property type="protein sequence ID" value="SHM97694.1"/>
    <property type="molecule type" value="Genomic_DNA"/>
</dbReference>